<dbReference type="CDD" id="cd00086">
    <property type="entry name" value="homeodomain"/>
    <property type="match status" value="1"/>
</dbReference>
<dbReference type="Gene3D" id="1.10.10.60">
    <property type="entry name" value="Homeodomain-like"/>
    <property type="match status" value="1"/>
</dbReference>
<proteinExistence type="inferred from homology"/>
<evidence type="ECO:0000259" key="8">
    <source>
        <dbReference type="PROSITE" id="PS51978"/>
    </source>
</evidence>
<evidence type="ECO:0000259" key="7">
    <source>
        <dbReference type="PROSITE" id="PS50071"/>
    </source>
</evidence>
<dbReference type="InterPro" id="IPR009057">
    <property type="entry name" value="Homeodomain-like_sf"/>
</dbReference>
<dbReference type="InterPro" id="IPR005542">
    <property type="entry name" value="PBX_PBC_dom"/>
</dbReference>
<dbReference type="InterPro" id="IPR008422">
    <property type="entry name" value="KN_HD"/>
</dbReference>
<reference evidence="9 10" key="2">
    <citation type="submission" date="2018-11" db="EMBL/GenBank/DDBJ databases">
        <authorList>
            <consortium name="Pathogen Informatics"/>
        </authorList>
    </citation>
    <scope>NUCLEOTIDE SEQUENCE [LARGE SCALE GENOMIC DNA]</scope>
</reference>
<evidence type="ECO:0000313" key="9">
    <source>
        <dbReference type="EMBL" id="VDM46927.1"/>
    </source>
</evidence>
<dbReference type="Pfam" id="PF05920">
    <property type="entry name" value="Homeobox_KN"/>
    <property type="match status" value="1"/>
</dbReference>
<dbReference type="GO" id="GO:0000987">
    <property type="term" value="F:cis-regulatory region sequence-specific DNA binding"/>
    <property type="evidence" value="ECO:0007669"/>
    <property type="project" value="UniProtKB-ARBA"/>
</dbReference>
<organism evidence="10 11">
    <name type="scientific">Toxocara canis</name>
    <name type="common">Canine roundworm</name>
    <dbReference type="NCBI Taxonomy" id="6265"/>
    <lineage>
        <taxon>Eukaryota</taxon>
        <taxon>Metazoa</taxon>
        <taxon>Ecdysozoa</taxon>
        <taxon>Nematoda</taxon>
        <taxon>Chromadorea</taxon>
        <taxon>Rhabditida</taxon>
        <taxon>Spirurina</taxon>
        <taxon>Ascaridomorpha</taxon>
        <taxon>Ascaridoidea</taxon>
        <taxon>Toxocaridae</taxon>
        <taxon>Toxocara</taxon>
    </lineage>
</organism>
<sequence length="367" mass="42815">MKRTMWGAHRDDHENTSMTLYAQTPASTQQLLEKVYRICEQDLSEYTSSIMHAVRSNRYFGALFELLCQKKKQMSVLANGRYGRVEDQQMQFQMIDKVLEECMGTTQMIYDEFGEEEEEERERAEQTCDRLLAECRADFAQFTQQLQAKCVELDYAITQILQRQRYFRPITQADIDKCRGEIRTKVDCYQRQLKQLTCQNVMMLRSKYLDASSFTLKFRRKRRNFSKDATRILSEFFFSHLEHPYPNEDAKAELARKCNLTVNQSTAVAVRQSFSPLQSPVTFINRSTDCRDPSPLRLRQLLKGLPVTFVSRKADCAIALRGQGIERGPGIEPGSSACQAFYYELRTPYMMEFYEIHSAPIVKKQRA</sequence>
<keyword evidence="4 6" id="KW-0371">Homeobox</keyword>
<dbReference type="SUPFAM" id="SSF46689">
    <property type="entry name" value="Homeodomain-like"/>
    <property type="match status" value="1"/>
</dbReference>
<feature type="domain" description="PBC" evidence="8">
    <location>
        <begin position="23"/>
        <end position="210"/>
    </location>
</feature>
<dbReference type="WBParaSite" id="TCNE_0001560701-mRNA-1">
    <property type="protein sequence ID" value="TCNE_0001560701-mRNA-1"/>
    <property type="gene ID" value="TCNE_0001560701"/>
</dbReference>
<dbReference type="GO" id="GO:0003700">
    <property type="term" value="F:DNA-binding transcription factor activity"/>
    <property type="evidence" value="ECO:0007669"/>
    <property type="project" value="InterPro"/>
</dbReference>
<dbReference type="AlphaFoldDB" id="A0A183V4D6"/>
<evidence type="ECO:0000256" key="4">
    <source>
        <dbReference type="ARBA" id="ARBA00023155"/>
    </source>
</evidence>
<feature type="DNA-binding region" description="Homeobox" evidence="6">
    <location>
        <begin position="218"/>
        <end position="294"/>
    </location>
</feature>
<accession>A0A183V4D6</accession>
<dbReference type="PROSITE" id="PS51978">
    <property type="entry name" value="PBC"/>
    <property type="match status" value="1"/>
</dbReference>
<name>A0A183V4D6_TOXCA</name>
<evidence type="ECO:0000256" key="5">
    <source>
        <dbReference type="ARBA" id="ARBA00023242"/>
    </source>
</evidence>
<dbReference type="GO" id="GO:0005634">
    <property type="term" value="C:nucleus"/>
    <property type="evidence" value="ECO:0007669"/>
    <property type="project" value="UniProtKB-SubCell"/>
</dbReference>
<protein>
    <submittedName>
        <fullName evidence="11">Homeobox protein ceh-20</fullName>
    </submittedName>
</protein>
<gene>
    <name evidence="9" type="ORF">TCNE_LOCUS15606</name>
</gene>
<evidence type="ECO:0000256" key="3">
    <source>
        <dbReference type="ARBA" id="ARBA00023125"/>
    </source>
</evidence>
<dbReference type="Proteomes" id="UP000050794">
    <property type="component" value="Unassembled WGS sequence"/>
</dbReference>
<dbReference type="InterPro" id="IPR050224">
    <property type="entry name" value="TALE_homeobox"/>
</dbReference>
<comment type="similarity">
    <text evidence="2">Belongs to the TALE/PBX homeobox family.</text>
</comment>
<dbReference type="Pfam" id="PF03792">
    <property type="entry name" value="PBC"/>
    <property type="match status" value="1"/>
</dbReference>
<feature type="domain" description="Homeobox" evidence="7">
    <location>
        <begin position="216"/>
        <end position="293"/>
    </location>
</feature>
<evidence type="ECO:0000256" key="2">
    <source>
        <dbReference type="ARBA" id="ARBA00007601"/>
    </source>
</evidence>
<evidence type="ECO:0000256" key="6">
    <source>
        <dbReference type="PROSITE-ProRule" id="PRU00108"/>
    </source>
</evidence>
<dbReference type="InterPro" id="IPR001356">
    <property type="entry name" value="HD"/>
</dbReference>
<keyword evidence="5 6" id="KW-0539">Nucleus</keyword>
<evidence type="ECO:0000313" key="11">
    <source>
        <dbReference type="WBParaSite" id="TCNE_0001560701-mRNA-1"/>
    </source>
</evidence>
<evidence type="ECO:0000313" key="10">
    <source>
        <dbReference type="Proteomes" id="UP000050794"/>
    </source>
</evidence>
<keyword evidence="10" id="KW-1185">Reference proteome</keyword>
<comment type="subcellular location">
    <subcellularLocation>
        <location evidence="1 6">Nucleus</location>
    </subcellularLocation>
</comment>
<dbReference type="PROSITE" id="PS50071">
    <property type="entry name" value="HOMEOBOX_2"/>
    <property type="match status" value="1"/>
</dbReference>
<dbReference type="PANTHER" id="PTHR11850">
    <property type="entry name" value="HOMEOBOX PROTEIN TRANSCRIPTION FACTORS"/>
    <property type="match status" value="1"/>
</dbReference>
<evidence type="ECO:0000256" key="1">
    <source>
        <dbReference type="ARBA" id="ARBA00004123"/>
    </source>
</evidence>
<keyword evidence="3 6" id="KW-0238">DNA-binding</keyword>
<reference evidence="11" key="1">
    <citation type="submission" date="2016-06" db="UniProtKB">
        <authorList>
            <consortium name="WormBaseParasite"/>
        </authorList>
    </citation>
    <scope>IDENTIFICATION</scope>
</reference>
<dbReference type="EMBL" id="UYWY01022978">
    <property type="protein sequence ID" value="VDM46927.1"/>
    <property type="molecule type" value="Genomic_DNA"/>
</dbReference>